<reference evidence="8 9" key="1">
    <citation type="submission" date="2020-04" db="EMBL/GenBank/DDBJ databases">
        <title>Ramlibacter sp. G-1-2-2 isolated from soil.</title>
        <authorList>
            <person name="Dahal R.H."/>
        </authorList>
    </citation>
    <scope>NUCLEOTIDE SEQUENCE [LARGE SCALE GENOMIC DNA]</scope>
    <source>
        <strain evidence="8 9">G-1-2-2</strain>
    </source>
</reference>
<evidence type="ECO:0000256" key="3">
    <source>
        <dbReference type="ARBA" id="ARBA00022692"/>
    </source>
</evidence>
<feature type="signal peptide" evidence="7">
    <location>
        <begin position="1"/>
        <end position="27"/>
    </location>
</feature>
<keyword evidence="3 6" id="KW-0812">Transmembrane</keyword>
<evidence type="ECO:0000256" key="1">
    <source>
        <dbReference type="ARBA" id="ARBA00004236"/>
    </source>
</evidence>
<evidence type="ECO:0000256" key="7">
    <source>
        <dbReference type="SAM" id="SignalP"/>
    </source>
</evidence>
<feature type="transmembrane region" description="Helical" evidence="6">
    <location>
        <begin position="57"/>
        <end position="80"/>
    </location>
</feature>
<sequence length="149" mass="15841">MDPRACRRRLAPWLLACGWALTASGHAQETVRAARVGASSVLPTTLPLRRGAADTPAAPPWLAASSVLLLAAAGGGLLVMRRQRWPWLRIARPDGGRPGLERISSQALTAQASLHAVRWNGEELLVACTAQQVTLLARRPASSAEGERA</sequence>
<comment type="caution">
    <text evidence="8">The sequence shown here is derived from an EMBL/GenBank/DDBJ whole genome shotgun (WGS) entry which is preliminary data.</text>
</comment>
<accession>A0A848GZZ2</accession>
<keyword evidence="5 6" id="KW-0472">Membrane</keyword>
<proteinExistence type="predicted"/>
<evidence type="ECO:0000256" key="5">
    <source>
        <dbReference type="ARBA" id="ARBA00023136"/>
    </source>
</evidence>
<feature type="chain" id="PRO_5032283608" evidence="7">
    <location>
        <begin position="28"/>
        <end position="149"/>
    </location>
</feature>
<gene>
    <name evidence="8" type="ORF">HHL11_04160</name>
</gene>
<dbReference type="GO" id="GO:0044781">
    <property type="term" value="P:bacterial-type flagellum organization"/>
    <property type="evidence" value="ECO:0007669"/>
    <property type="project" value="InterPro"/>
</dbReference>
<evidence type="ECO:0000256" key="4">
    <source>
        <dbReference type="ARBA" id="ARBA00022989"/>
    </source>
</evidence>
<dbReference type="GO" id="GO:0016020">
    <property type="term" value="C:membrane"/>
    <property type="evidence" value="ECO:0007669"/>
    <property type="project" value="InterPro"/>
</dbReference>
<protein>
    <submittedName>
        <fullName evidence="8">Uncharacterized protein</fullName>
    </submittedName>
</protein>
<keyword evidence="4 6" id="KW-1133">Transmembrane helix</keyword>
<dbReference type="EMBL" id="JABBFX010000001">
    <property type="protein sequence ID" value="NML42932.1"/>
    <property type="molecule type" value="Genomic_DNA"/>
</dbReference>
<evidence type="ECO:0000313" key="8">
    <source>
        <dbReference type="EMBL" id="NML42932.1"/>
    </source>
</evidence>
<dbReference type="RefSeq" id="WP_169417177.1">
    <property type="nucleotide sequence ID" value="NZ_JABBFX010000001.1"/>
</dbReference>
<organism evidence="8 9">
    <name type="scientific">Ramlibacter agri</name>
    <dbReference type="NCBI Taxonomy" id="2728837"/>
    <lineage>
        <taxon>Bacteria</taxon>
        <taxon>Pseudomonadati</taxon>
        <taxon>Pseudomonadota</taxon>
        <taxon>Betaproteobacteria</taxon>
        <taxon>Burkholderiales</taxon>
        <taxon>Comamonadaceae</taxon>
        <taxon>Ramlibacter</taxon>
    </lineage>
</organism>
<dbReference type="InterPro" id="IPR022781">
    <property type="entry name" value="Flagellar_biosynth_FliO"/>
</dbReference>
<evidence type="ECO:0000256" key="6">
    <source>
        <dbReference type="SAM" id="Phobius"/>
    </source>
</evidence>
<dbReference type="Pfam" id="PF04347">
    <property type="entry name" value="FliO"/>
    <property type="match status" value="1"/>
</dbReference>
<dbReference type="Proteomes" id="UP000541185">
    <property type="component" value="Unassembled WGS sequence"/>
</dbReference>
<evidence type="ECO:0000313" key="9">
    <source>
        <dbReference type="Proteomes" id="UP000541185"/>
    </source>
</evidence>
<name>A0A848GZZ2_9BURK</name>
<keyword evidence="9" id="KW-1185">Reference proteome</keyword>
<comment type="subcellular location">
    <subcellularLocation>
        <location evidence="1">Cell membrane</location>
    </subcellularLocation>
</comment>
<keyword evidence="2" id="KW-1003">Cell membrane</keyword>
<evidence type="ECO:0000256" key="2">
    <source>
        <dbReference type="ARBA" id="ARBA00022475"/>
    </source>
</evidence>
<dbReference type="AlphaFoldDB" id="A0A848GZZ2"/>
<keyword evidence="7" id="KW-0732">Signal</keyword>